<organism evidence="3">
    <name type="scientific">Perkinsus marinus (strain ATCC 50983 / TXsc)</name>
    <dbReference type="NCBI Taxonomy" id="423536"/>
    <lineage>
        <taxon>Eukaryota</taxon>
        <taxon>Sar</taxon>
        <taxon>Alveolata</taxon>
        <taxon>Perkinsozoa</taxon>
        <taxon>Perkinsea</taxon>
        <taxon>Perkinsida</taxon>
        <taxon>Perkinsidae</taxon>
        <taxon>Perkinsus</taxon>
    </lineage>
</organism>
<proteinExistence type="predicted"/>
<keyword evidence="1" id="KW-0472">Membrane</keyword>
<evidence type="ECO:0000313" key="2">
    <source>
        <dbReference type="EMBL" id="EEQ99378.1"/>
    </source>
</evidence>
<gene>
    <name evidence="2" type="ORF">Pmar_PMAR027033</name>
</gene>
<accession>C5LV63</accession>
<dbReference type="Proteomes" id="UP000007800">
    <property type="component" value="Unassembled WGS sequence"/>
</dbReference>
<protein>
    <submittedName>
        <fullName evidence="2">Uncharacterized protein</fullName>
    </submittedName>
</protein>
<reference evidence="2 3" key="1">
    <citation type="submission" date="2008-07" db="EMBL/GenBank/DDBJ databases">
        <authorList>
            <person name="El-Sayed N."/>
            <person name="Caler E."/>
            <person name="Inman J."/>
            <person name="Amedeo P."/>
            <person name="Hass B."/>
            <person name="Wortman J."/>
        </authorList>
    </citation>
    <scope>NUCLEOTIDE SEQUENCE [LARGE SCALE GENOMIC DNA]</scope>
    <source>
        <strain evidence="3">ATCC 50983 / TXsc</strain>
    </source>
</reference>
<dbReference type="InParanoid" id="C5LV63"/>
<dbReference type="AlphaFoldDB" id="C5LV63"/>
<keyword evidence="3" id="KW-1185">Reference proteome</keyword>
<keyword evidence="1" id="KW-0812">Transmembrane</keyword>
<evidence type="ECO:0000256" key="1">
    <source>
        <dbReference type="SAM" id="Phobius"/>
    </source>
</evidence>
<feature type="transmembrane region" description="Helical" evidence="1">
    <location>
        <begin position="39"/>
        <end position="61"/>
    </location>
</feature>
<sequence length="98" mass="10944">MVILGDNPLPMPLVIPCKEVSIGSYCDSSFKVTPSNMTAIRGLILGAAVVLFIWFMGELILRNVDIKLSKERAEVSHHYPVLITHISLSMIRVWHGKQ</sequence>
<evidence type="ECO:0000313" key="3">
    <source>
        <dbReference type="Proteomes" id="UP000007800"/>
    </source>
</evidence>
<dbReference type="GeneID" id="9045565"/>
<dbReference type="EMBL" id="GG685784">
    <property type="protein sequence ID" value="EEQ99378.1"/>
    <property type="molecule type" value="Genomic_DNA"/>
</dbReference>
<dbReference type="RefSeq" id="XP_002766661.1">
    <property type="nucleotide sequence ID" value="XM_002766615.1"/>
</dbReference>
<name>C5LV63_PERM5</name>
<keyword evidence="1" id="KW-1133">Transmembrane helix</keyword>